<organism evidence="2 3">
    <name type="scientific">Cinchona calisaya</name>
    <dbReference type="NCBI Taxonomy" id="153742"/>
    <lineage>
        <taxon>Eukaryota</taxon>
        <taxon>Viridiplantae</taxon>
        <taxon>Streptophyta</taxon>
        <taxon>Embryophyta</taxon>
        <taxon>Tracheophyta</taxon>
        <taxon>Spermatophyta</taxon>
        <taxon>Magnoliopsida</taxon>
        <taxon>eudicotyledons</taxon>
        <taxon>Gunneridae</taxon>
        <taxon>Pentapetalae</taxon>
        <taxon>asterids</taxon>
        <taxon>lamiids</taxon>
        <taxon>Gentianales</taxon>
        <taxon>Rubiaceae</taxon>
        <taxon>Cinchonoideae</taxon>
        <taxon>Cinchoneae</taxon>
        <taxon>Cinchona</taxon>
    </lineage>
</organism>
<keyword evidence="3" id="KW-1185">Reference proteome</keyword>
<evidence type="ECO:0000313" key="2">
    <source>
        <dbReference type="EMBL" id="KAL3537731.1"/>
    </source>
</evidence>
<dbReference type="EMBL" id="JBJUIK010000001">
    <property type="protein sequence ID" value="KAL3537731.1"/>
    <property type="molecule type" value="Genomic_DNA"/>
</dbReference>
<reference evidence="2 3" key="1">
    <citation type="submission" date="2024-11" db="EMBL/GenBank/DDBJ databases">
        <title>A near-complete genome assembly of Cinchona calisaya.</title>
        <authorList>
            <person name="Lian D.C."/>
            <person name="Zhao X.W."/>
            <person name="Wei L."/>
        </authorList>
    </citation>
    <scope>NUCLEOTIDE SEQUENCE [LARGE SCALE GENOMIC DNA]</scope>
    <source>
        <tissue evidence="2">Nenye</tissue>
    </source>
</reference>
<feature type="compositionally biased region" description="Basic and acidic residues" evidence="1">
    <location>
        <begin position="52"/>
        <end position="61"/>
    </location>
</feature>
<dbReference type="AlphaFoldDB" id="A0ABD3B2U9"/>
<sequence>MIRQIVPCDEGFQGQVVRAVNQLNWETVNLFPMANISIVDLGPVGGDGNLGPKRDHEREGGVGKGGEYGGSGGAWKVNGWGFKVEFGGSKDGVDGSNRSGKWQGRARGGEDGEESGKIGVGADEIALITTFMSGIQQGMFNADLASSVPKTFKELLQKAVDYIQGEESNRAKRKLQEPREKAF</sequence>
<dbReference type="Proteomes" id="UP001630127">
    <property type="component" value="Unassembled WGS sequence"/>
</dbReference>
<feature type="region of interest" description="Disordered" evidence="1">
    <location>
        <begin position="48"/>
        <end position="68"/>
    </location>
</feature>
<gene>
    <name evidence="2" type="ORF">ACH5RR_001097</name>
</gene>
<evidence type="ECO:0000256" key="1">
    <source>
        <dbReference type="SAM" id="MobiDB-lite"/>
    </source>
</evidence>
<evidence type="ECO:0000313" key="3">
    <source>
        <dbReference type="Proteomes" id="UP001630127"/>
    </source>
</evidence>
<protein>
    <submittedName>
        <fullName evidence="2">Uncharacterized protein</fullName>
    </submittedName>
</protein>
<feature type="compositionally biased region" description="Basic and acidic residues" evidence="1">
    <location>
        <begin position="107"/>
        <end position="116"/>
    </location>
</feature>
<feature type="region of interest" description="Disordered" evidence="1">
    <location>
        <begin position="87"/>
        <end position="116"/>
    </location>
</feature>
<proteinExistence type="predicted"/>
<accession>A0ABD3B2U9</accession>
<name>A0ABD3B2U9_9GENT</name>
<comment type="caution">
    <text evidence="2">The sequence shown here is derived from an EMBL/GenBank/DDBJ whole genome shotgun (WGS) entry which is preliminary data.</text>
</comment>